<sequence length="174" mass="20007">MKRIVPYLICCLMLFSAQLTLGQDSFSKFEKNKNINNVVVNKKMFEMMTNVKVEATNTEEKLYFDLIKKLTSLRVFNTKTQEVKKEMTSTINEYVKDKNLKELVNKKDSDSKIIIYIDQTGTNQNISELVMYNDSVDPTKETVLVLITGNFSLKELSSLTKKMNLPLGNTLDKL</sequence>
<dbReference type="AlphaFoldDB" id="A0A378U6J2"/>
<keyword evidence="3" id="KW-1185">Reference proteome</keyword>
<dbReference type="Pfam" id="PF14060">
    <property type="entry name" value="DUF4252"/>
    <property type="match status" value="1"/>
</dbReference>
<keyword evidence="1" id="KW-0732">Signal</keyword>
<dbReference type="RefSeq" id="WP_115092561.1">
    <property type="nucleotide sequence ID" value="NZ_CP068107.1"/>
</dbReference>
<feature type="signal peptide" evidence="1">
    <location>
        <begin position="1"/>
        <end position="22"/>
    </location>
</feature>
<organism evidence="2 3">
    <name type="scientific">Myroides odoratus</name>
    <name type="common">Flavobacterium odoratum</name>
    <dbReference type="NCBI Taxonomy" id="256"/>
    <lineage>
        <taxon>Bacteria</taxon>
        <taxon>Pseudomonadati</taxon>
        <taxon>Bacteroidota</taxon>
        <taxon>Flavobacteriia</taxon>
        <taxon>Flavobacteriales</taxon>
        <taxon>Flavobacteriaceae</taxon>
        <taxon>Myroides</taxon>
    </lineage>
</organism>
<proteinExistence type="predicted"/>
<dbReference type="EMBL" id="UGQL01000002">
    <property type="protein sequence ID" value="STZ69962.1"/>
    <property type="molecule type" value="Genomic_DNA"/>
</dbReference>
<evidence type="ECO:0000256" key="1">
    <source>
        <dbReference type="SAM" id="SignalP"/>
    </source>
</evidence>
<reference evidence="2 3" key="1">
    <citation type="submission" date="2018-06" db="EMBL/GenBank/DDBJ databases">
        <authorList>
            <consortium name="Pathogen Informatics"/>
            <person name="Doyle S."/>
        </authorList>
    </citation>
    <scope>NUCLEOTIDE SEQUENCE [LARGE SCALE GENOMIC DNA]</scope>
    <source>
        <strain evidence="2 3">NCTC11179</strain>
    </source>
</reference>
<dbReference type="InterPro" id="IPR025348">
    <property type="entry name" value="DUF4252"/>
</dbReference>
<gene>
    <name evidence="2" type="ORF">NCTC11179_03487</name>
</gene>
<feature type="chain" id="PRO_5016772860" description="DUF4252 domain-containing protein" evidence="1">
    <location>
        <begin position="23"/>
        <end position="174"/>
    </location>
</feature>
<dbReference type="Proteomes" id="UP000255024">
    <property type="component" value="Unassembled WGS sequence"/>
</dbReference>
<evidence type="ECO:0000313" key="2">
    <source>
        <dbReference type="EMBL" id="STZ69962.1"/>
    </source>
</evidence>
<evidence type="ECO:0000313" key="3">
    <source>
        <dbReference type="Proteomes" id="UP000255024"/>
    </source>
</evidence>
<name>A0A378U6J2_MYROD</name>
<protein>
    <recommendedName>
        <fullName evidence="4">DUF4252 domain-containing protein</fullName>
    </recommendedName>
</protein>
<evidence type="ECO:0008006" key="4">
    <source>
        <dbReference type="Google" id="ProtNLM"/>
    </source>
</evidence>
<accession>A0A378U6J2</accession>